<proteinExistence type="predicted"/>
<dbReference type="EMBL" id="CM042018">
    <property type="protein sequence ID" value="KAI3829137.1"/>
    <property type="molecule type" value="Genomic_DNA"/>
</dbReference>
<comment type="caution">
    <text evidence="1">The sequence shown here is derived from an EMBL/GenBank/DDBJ whole genome shotgun (WGS) entry which is preliminary data.</text>
</comment>
<evidence type="ECO:0000313" key="2">
    <source>
        <dbReference type="Proteomes" id="UP001056120"/>
    </source>
</evidence>
<sequence>MGDNADVALIPISWSVERFEKLKASYGIPNDLEPEYPPSGGTTAKPPPGKIALYADFFSEANFRVPVTAFVIDLLQFYKIHLSQVHPLGMCRIRHFEFCCIALKQDPSVTIFHHFYKLYLKDSWFSFSKRPGVVPHAKETPQGFRGWKERFFYISARMIPASMQIRSIRLAVVDIPPNLEAFKKTPTFSILTSRPADIQEIPEHALVGVGMSRNWGRLDRLPVYSVGKEPVASYYDVLFPDSFKGLTRTYLNVGPGERNVLEVFHERFFFPRASLQETEEAEDEPEEVLIKKKASGEKVLSPQKKRRKLTDAYAAGKKAPGSSPEGLKTGAGIGAGVIPSRPIVETAEAVVKDPEGPNLATSAPKVKPSPAPKDMPPGTQIPPRDKGKEKEKKSMGAVEVHSPKSSYVHTSQSDFRMPTQSEPWTLADSKSKHVPNWNILQGDCLTDPHICRTFLLQAFPPAERLRHSNCSPEELSDRAALSWVEGMAVMPEICRQWDEGRMEFAQLRKTLAQRDEDAGQVLSLTQEVKKLDWQLKEKDAAHSKARVEFTEACSRTNKELEKRAQIIREAKLRSEELAFQVAEKDEELRVSKERSDVLEGKVVSLEKERESFEVEKAKMMKEISLLKEDRKWLVGEGFSRVVEAVRGSDEFIDGIVGLNGAVEAAGYQDGLFDGFQAGKTGLSLESLPGWSPEARTILTQRQDAFDTMEFLVVGTLSSLDNQTDLREIRDALTIED</sequence>
<dbReference type="Proteomes" id="UP001056120">
    <property type="component" value="Linkage Group LG01"/>
</dbReference>
<organism evidence="1 2">
    <name type="scientific">Smallanthus sonchifolius</name>
    <dbReference type="NCBI Taxonomy" id="185202"/>
    <lineage>
        <taxon>Eukaryota</taxon>
        <taxon>Viridiplantae</taxon>
        <taxon>Streptophyta</taxon>
        <taxon>Embryophyta</taxon>
        <taxon>Tracheophyta</taxon>
        <taxon>Spermatophyta</taxon>
        <taxon>Magnoliopsida</taxon>
        <taxon>eudicotyledons</taxon>
        <taxon>Gunneridae</taxon>
        <taxon>Pentapetalae</taxon>
        <taxon>asterids</taxon>
        <taxon>campanulids</taxon>
        <taxon>Asterales</taxon>
        <taxon>Asteraceae</taxon>
        <taxon>Asteroideae</taxon>
        <taxon>Heliantheae alliance</taxon>
        <taxon>Millerieae</taxon>
        <taxon>Smallanthus</taxon>
    </lineage>
</organism>
<reference evidence="2" key="1">
    <citation type="journal article" date="2022" name="Mol. Ecol. Resour.">
        <title>The genomes of chicory, endive, great burdock and yacon provide insights into Asteraceae palaeo-polyploidization history and plant inulin production.</title>
        <authorList>
            <person name="Fan W."/>
            <person name="Wang S."/>
            <person name="Wang H."/>
            <person name="Wang A."/>
            <person name="Jiang F."/>
            <person name="Liu H."/>
            <person name="Zhao H."/>
            <person name="Xu D."/>
            <person name="Zhang Y."/>
        </authorList>
    </citation>
    <scope>NUCLEOTIDE SEQUENCE [LARGE SCALE GENOMIC DNA]</scope>
    <source>
        <strain evidence="2">cv. Yunnan</strain>
    </source>
</reference>
<evidence type="ECO:0000313" key="1">
    <source>
        <dbReference type="EMBL" id="KAI3829137.1"/>
    </source>
</evidence>
<reference evidence="1 2" key="2">
    <citation type="journal article" date="2022" name="Mol. Ecol. Resour.">
        <title>The genomes of chicory, endive, great burdock and yacon provide insights into Asteraceae paleo-polyploidization history and plant inulin production.</title>
        <authorList>
            <person name="Fan W."/>
            <person name="Wang S."/>
            <person name="Wang H."/>
            <person name="Wang A."/>
            <person name="Jiang F."/>
            <person name="Liu H."/>
            <person name="Zhao H."/>
            <person name="Xu D."/>
            <person name="Zhang Y."/>
        </authorList>
    </citation>
    <scope>NUCLEOTIDE SEQUENCE [LARGE SCALE GENOMIC DNA]</scope>
    <source>
        <strain evidence="2">cv. Yunnan</strain>
        <tissue evidence="1">Leaves</tissue>
    </source>
</reference>
<gene>
    <name evidence="1" type="ORF">L1987_03253</name>
</gene>
<name>A0ACB9KA66_9ASTR</name>
<keyword evidence="2" id="KW-1185">Reference proteome</keyword>
<protein>
    <submittedName>
        <fullName evidence="1">Uncharacterized protein</fullName>
    </submittedName>
</protein>
<accession>A0ACB9KA66</accession>